<feature type="domain" description="Xrn1 N-terminal" evidence="6">
    <location>
        <begin position="240"/>
        <end position="336"/>
    </location>
</feature>
<dbReference type="OrthoDB" id="372487at2759"/>
<keyword evidence="1" id="KW-0540">Nuclease</keyword>
<evidence type="ECO:0000256" key="1">
    <source>
        <dbReference type="ARBA" id="ARBA00022722"/>
    </source>
</evidence>
<gene>
    <name evidence="8" type="ORF">PBRASI_LOCUS5614</name>
</gene>
<dbReference type="Gene3D" id="1.25.40.1050">
    <property type="match status" value="1"/>
</dbReference>
<proteinExistence type="predicted"/>
<feature type="transmembrane region" description="Helical" evidence="5">
    <location>
        <begin position="108"/>
        <end position="128"/>
    </location>
</feature>
<comment type="caution">
    <text evidence="8">The sequence shown here is derived from an EMBL/GenBank/DDBJ whole genome shotgun (WGS) entry which is preliminary data.</text>
</comment>
<dbReference type="GO" id="GO:0003723">
    <property type="term" value="F:RNA binding"/>
    <property type="evidence" value="ECO:0007669"/>
    <property type="project" value="TreeGrafter"/>
</dbReference>
<evidence type="ECO:0000256" key="4">
    <source>
        <dbReference type="SAM" id="MobiDB-lite"/>
    </source>
</evidence>
<organism evidence="8 9">
    <name type="scientific">Paraglomus brasilianum</name>
    <dbReference type="NCBI Taxonomy" id="144538"/>
    <lineage>
        <taxon>Eukaryota</taxon>
        <taxon>Fungi</taxon>
        <taxon>Fungi incertae sedis</taxon>
        <taxon>Mucoromycota</taxon>
        <taxon>Glomeromycotina</taxon>
        <taxon>Glomeromycetes</taxon>
        <taxon>Paraglomerales</taxon>
        <taxon>Paraglomeraceae</taxon>
        <taxon>Paraglomus</taxon>
    </lineage>
</organism>
<feature type="domain" description="Xrn1 helical" evidence="7">
    <location>
        <begin position="452"/>
        <end position="656"/>
    </location>
</feature>
<dbReference type="InterPro" id="IPR027073">
    <property type="entry name" value="5_3_exoribonuclease"/>
</dbReference>
<keyword evidence="3" id="KW-0269">Exonuclease</keyword>
<evidence type="ECO:0000256" key="2">
    <source>
        <dbReference type="ARBA" id="ARBA00022801"/>
    </source>
</evidence>
<feature type="domain" description="Xrn1 helical" evidence="7">
    <location>
        <begin position="370"/>
        <end position="446"/>
    </location>
</feature>
<dbReference type="Pfam" id="PF17846">
    <property type="entry name" value="XRN_M"/>
    <property type="match status" value="2"/>
</dbReference>
<dbReference type="PANTHER" id="PTHR12341:SF41">
    <property type="entry name" value="5'-3' EXORIBONUCLEASE 2"/>
    <property type="match status" value="1"/>
</dbReference>
<dbReference type="AlphaFoldDB" id="A0A9N9BEY1"/>
<keyword evidence="2" id="KW-0378">Hydrolase</keyword>
<dbReference type="PANTHER" id="PTHR12341">
    <property type="entry name" value="5'-&gt;3' EXORIBONUCLEASE"/>
    <property type="match status" value="1"/>
</dbReference>
<dbReference type="CDD" id="cd18673">
    <property type="entry name" value="PIN_XRN1-2-like"/>
    <property type="match status" value="1"/>
</dbReference>
<dbReference type="InterPro" id="IPR004859">
    <property type="entry name" value="Xrn1_N"/>
</dbReference>
<sequence>MAYNNSPNLQNPTDGNPPINPPSEIPTQVVSNFTTDKTTGNTQYVMNDPNGQIIYTVGPDGNPVPNNPVLYTVAGDGNPVVPVIPYDNTIVTSVPPSPPRPKFHRKEVYIAIAALILFLGGIIMLAVAKPSYENCATKCMKQYLVTYTLRAIRNYGSCLHKCKHSYNAIKGTGIAFLVIGAVSLLPPPQTDDEVLDALLSEIEWLLSVVRPQKLLYLAIDGVAPRAKMNQQRSRRFLKAQEEHTWDTNCITPGTEFMTKLTERLKCWITKNLTENISWEKAIILSDASVPGEGEHKIMNFIKAQKMQAKDFIYSMDGDLILLSLAQDQKNIDILRQRQYFAPTQPKVLTVISIETLRQRLAKVPPCFSSNGAINDWVFLWCLSRNDYLPRLPSFEMEEISIDKLIAIWRRVCGKDYMTNNGTLNLTKFESFMTELAKEETRVRQCKEPVGAKMDDDIRPWEPGFKEHYYKEKFGKEWTLEFSREVVKAYVQGLCWLLEYNYKGVCSWRWFYPFHYAPLTSDFVNLVEIPEFNVDKPFKPFEQLMGVMPIASKKLLPQPLVNLMVDKGSKMANFYPEYENVKVDYNGVVLLPFIDEDDLTNEVTNVNDELNDTEKARNSEGNDIICFSIRHNLYDKLVQSEKYPVEIGTINTVIDISKATCVSLKMSNKVAELI</sequence>
<evidence type="ECO:0000313" key="8">
    <source>
        <dbReference type="EMBL" id="CAG8561450.1"/>
    </source>
</evidence>
<evidence type="ECO:0000259" key="7">
    <source>
        <dbReference type="Pfam" id="PF17846"/>
    </source>
</evidence>
<keyword evidence="5" id="KW-1133">Transmembrane helix</keyword>
<evidence type="ECO:0000256" key="5">
    <source>
        <dbReference type="SAM" id="Phobius"/>
    </source>
</evidence>
<dbReference type="Pfam" id="PF03159">
    <property type="entry name" value="XRN_N"/>
    <property type="match status" value="1"/>
</dbReference>
<dbReference type="Gene3D" id="3.40.50.12390">
    <property type="match status" value="2"/>
</dbReference>
<evidence type="ECO:0000313" key="9">
    <source>
        <dbReference type="Proteomes" id="UP000789739"/>
    </source>
</evidence>
<reference evidence="8" key="1">
    <citation type="submission" date="2021-06" db="EMBL/GenBank/DDBJ databases">
        <authorList>
            <person name="Kallberg Y."/>
            <person name="Tangrot J."/>
            <person name="Rosling A."/>
        </authorList>
    </citation>
    <scope>NUCLEOTIDE SEQUENCE</scope>
    <source>
        <strain evidence="8">BR232B</strain>
    </source>
</reference>
<dbReference type="GO" id="GO:0005634">
    <property type="term" value="C:nucleus"/>
    <property type="evidence" value="ECO:0007669"/>
    <property type="project" value="TreeGrafter"/>
</dbReference>
<evidence type="ECO:0000259" key="6">
    <source>
        <dbReference type="Pfam" id="PF03159"/>
    </source>
</evidence>
<dbReference type="EMBL" id="CAJVPI010000672">
    <property type="protein sequence ID" value="CAG8561450.1"/>
    <property type="molecule type" value="Genomic_DNA"/>
</dbReference>
<accession>A0A9N9BEY1</accession>
<evidence type="ECO:0000256" key="3">
    <source>
        <dbReference type="ARBA" id="ARBA00022839"/>
    </source>
</evidence>
<feature type="region of interest" description="Disordered" evidence="4">
    <location>
        <begin position="1"/>
        <end position="27"/>
    </location>
</feature>
<keyword evidence="5" id="KW-0472">Membrane</keyword>
<feature type="compositionally biased region" description="Polar residues" evidence="4">
    <location>
        <begin position="1"/>
        <end position="14"/>
    </location>
</feature>
<dbReference type="GO" id="GO:0000956">
    <property type="term" value="P:nuclear-transcribed mRNA catabolic process"/>
    <property type="evidence" value="ECO:0007669"/>
    <property type="project" value="TreeGrafter"/>
</dbReference>
<dbReference type="Proteomes" id="UP000789739">
    <property type="component" value="Unassembled WGS sequence"/>
</dbReference>
<name>A0A9N9BEY1_9GLOM</name>
<keyword evidence="5" id="KW-0812">Transmembrane</keyword>
<dbReference type="GO" id="GO:0004534">
    <property type="term" value="F:5'-3' RNA exonuclease activity"/>
    <property type="evidence" value="ECO:0007669"/>
    <property type="project" value="TreeGrafter"/>
</dbReference>
<keyword evidence="9" id="KW-1185">Reference proteome</keyword>
<dbReference type="InterPro" id="IPR041412">
    <property type="entry name" value="Xrn1_helical"/>
</dbReference>
<protein>
    <submittedName>
        <fullName evidence="8">5491_t:CDS:1</fullName>
    </submittedName>
</protein>